<comment type="caution">
    <text evidence="2">The sequence shown here is derived from an EMBL/GenBank/DDBJ whole genome shotgun (WGS) entry which is preliminary data.</text>
</comment>
<organism evidence="2 3">
    <name type="scientific">Knoellia remsis</name>
    <dbReference type="NCBI Taxonomy" id="407159"/>
    <lineage>
        <taxon>Bacteria</taxon>
        <taxon>Bacillati</taxon>
        <taxon>Actinomycetota</taxon>
        <taxon>Actinomycetes</taxon>
        <taxon>Micrococcales</taxon>
        <taxon>Intrasporangiaceae</taxon>
        <taxon>Knoellia</taxon>
    </lineage>
</organism>
<keyword evidence="3" id="KW-1185">Reference proteome</keyword>
<dbReference type="Proteomes" id="UP000237822">
    <property type="component" value="Unassembled WGS sequence"/>
</dbReference>
<evidence type="ECO:0000313" key="2">
    <source>
        <dbReference type="EMBL" id="PRY63399.1"/>
    </source>
</evidence>
<sequence length="342" mass="34220">MRDSTRRALGPSRRVVTAGVMGAGALVLAGCGIRLEDDAPRVPLVPTRSPIDGETALVTLLGAVRDAAAAPVDPTAPLSPRLAPLHRRQATVLHDALRQRGVPAAELAPTPTSTPSGPSTAGHSASTTASGGASSSPAPTGASASPTPSPPSTLTAVESAVVAAGKGGEQAPPDLRPTVVALLGLSHAALELTTGNAAPSPDAEPSWTAPDGLVPLVESLHRSTYLLQVAAARGPAQARGDALDVIARIEDVTREVVVAAGSSAPAPELGYALPQPVGTPAQATALATQTFAGLLETFGASLGKLTETDPGPVFELLPRWLGTVAAQAQRTGIPLTPFPGLV</sequence>
<dbReference type="EMBL" id="PVTI01000002">
    <property type="protein sequence ID" value="PRY63399.1"/>
    <property type="molecule type" value="Genomic_DNA"/>
</dbReference>
<dbReference type="RefSeq" id="WP_146132855.1">
    <property type="nucleotide sequence ID" value="NZ_PVTI01000002.1"/>
</dbReference>
<dbReference type="InterPro" id="IPR012347">
    <property type="entry name" value="Ferritin-like"/>
</dbReference>
<accession>A0A2T0UZN9</accession>
<dbReference type="Gene3D" id="1.20.1260.10">
    <property type="match status" value="1"/>
</dbReference>
<dbReference type="PROSITE" id="PS51257">
    <property type="entry name" value="PROKAR_LIPOPROTEIN"/>
    <property type="match status" value="1"/>
</dbReference>
<protein>
    <submittedName>
        <fullName evidence="2">Uncharacterized protein DUF4439</fullName>
    </submittedName>
</protein>
<feature type="region of interest" description="Disordered" evidence="1">
    <location>
        <begin position="106"/>
        <end position="155"/>
    </location>
</feature>
<feature type="compositionally biased region" description="Low complexity" evidence="1">
    <location>
        <begin position="108"/>
        <end position="155"/>
    </location>
</feature>
<dbReference type="OrthoDB" id="5146090at2"/>
<evidence type="ECO:0000256" key="1">
    <source>
        <dbReference type="SAM" id="MobiDB-lite"/>
    </source>
</evidence>
<gene>
    <name evidence="2" type="ORF">BCF74_102233</name>
</gene>
<reference evidence="2 3" key="1">
    <citation type="submission" date="2018-03" db="EMBL/GenBank/DDBJ databases">
        <title>Genomic Encyclopedia of Archaeal and Bacterial Type Strains, Phase II (KMG-II): from individual species to whole genera.</title>
        <authorList>
            <person name="Goeker M."/>
        </authorList>
    </citation>
    <scope>NUCLEOTIDE SEQUENCE [LARGE SCALE GENOMIC DNA]</scope>
    <source>
        <strain evidence="2 3">ATCC BAA-1496</strain>
    </source>
</reference>
<dbReference type="AlphaFoldDB" id="A0A2T0UZN9"/>
<proteinExistence type="predicted"/>
<evidence type="ECO:0000313" key="3">
    <source>
        <dbReference type="Proteomes" id="UP000237822"/>
    </source>
</evidence>
<name>A0A2T0UZN9_9MICO</name>